<evidence type="ECO:0000313" key="2">
    <source>
        <dbReference type="EMBL" id="SQB65768.1"/>
    </source>
</evidence>
<sequence length="389" mass="41328">MVNTFKTVTLLCEPHEKAWREQLEMLATLAAADLRVMAPRDWSGTCAGPVFCSAQAAAAFPGRLATGTYLVRLQGETNGRAEMGPALVLPADEREVLGLMLPQSGSAFTVMVRGLVPGVQTTVIAGLLAHALAVVAQTEPRDERPGEPRRDCERSRNRGREARFAGDRDGTSGSGGLSALPPVCWVDCSGSYLPLDAWVAPVSGADLDWQAWQTTGQIPGFRAAAGLPIWENVALLGSSGSIVRPQTVAGVLRDLAGIFPCLVLDLGSGAGVPALSETGTSRGTTQADAVVWVADYSRAALLAWETLSPEFPCPAHLIVVPGGGLPPRQARRALRGIHPEIDVSDWSYSARIWDSFGCDGLTAPLPRKVTHCTETLAASLLHLELRTRR</sequence>
<feature type="region of interest" description="Disordered" evidence="1">
    <location>
        <begin position="138"/>
        <end position="174"/>
    </location>
</feature>
<reference evidence="2 3" key="1">
    <citation type="submission" date="2018-06" db="EMBL/GenBank/DDBJ databases">
        <authorList>
            <consortium name="Pathogen Informatics"/>
            <person name="Doyle S."/>
        </authorList>
    </citation>
    <scope>NUCLEOTIDE SEQUENCE [LARGE SCALE GENOMIC DNA]</scope>
    <source>
        <strain evidence="2 3">NCTC11820</strain>
    </source>
</reference>
<dbReference type="GeneID" id="55564893"/>
<dbReference type="AlphaFoldDB" id="A0A2X2YHC7"/>
<gene>
    <name evidence="2" type="ORF">NCTC11820_01840</name>
</gene>
<name>A0A2X2YHC7_9ACTO</name>
<dbReference type="EMBL" id="UASJ01000001">
    <property type="protein sequence ID" value="SQB65768.1"/>
    <property type="molecule type" value="Genomic_DNA"/>
</dbReference>
<evidence type="ECO:0000256" key="1">
    <source>
        <dbReference type="SAM" id="MobiDB-lite"/>
    </source>
</evidence>
<accession>A0A2X2YHC7</accession>
<evidence type="ECO:0000313" key="3">
    <source>
        <dbReference type="Proteomes" id="UP000250245"/>
    </source>
</evidence>
<dbReference type="RefSeq" id="WP_013188929.1">
    <property type="nucleotide sequence ID" value="NZ_CP068112.1"/>
</dbReference>
<organism evidence="2 3">
    <name type="scientific">Mobiluncus curtisii</name>
    <dbReference type="NCBI Taxonomy" id="2051"/>
    <lineage>
        <taxon>Bacteria</taxon>
        <taxon>Bacillati</taxon>
        <taxon>Actinomycetota</taxon>
        <taxon>Actinomycetes</taxon>
        <taxon>Actinomycetales</taxon>
        <taxon>Actinomycetaceae</taxon>
        <taxon>Mobiluncus</taxon>
    </lineage>
</organism>
<protein>
    <submittedName>
        <fullName evidence="2">Uncharacterized protein</fullName>
    </submittedName>
</protein>
<proteinExistence type="predicted"/>
<feature type="compositionally biased region" description="Basic and acidic residues" evidence="1">
    <location>
        <begin position="139"/>
        <end position="170"/>
    </location>
</feature>
<dbReference type="Proteomes" id="UP000250245">
    <property type="component" value="Unassembled WGS sequence"/>
</dbReference>